<dbReference type="Proteomes" id="UP000603904">
    <property type="component" value="Unassembled WGS sequence"/>
</dbReference>
<sequence length="286" mass="29268">MRADDLARLAGHRGPVTVLKDTRVLVVRAGDLVVKAHPPDTDEGALRVRLAAARELSGIMLPPLGLERLDGRLVTLWPAGEPLTPADLDEDGAPWEAGGRLLALLHARPVPPGLPPAGGPPRVPRALADLAASGAPAAVAAPILKAYATPAPFPGGAGAPDGLAHGDWHLGQIVRHRGEWLLIDPDDLGGGDRAWDLARPAAWYAAGLLDPADWNRFLSAYLEAGGTAVSAGDPWRELDAPARALTVQLAATAAAAAARAGEPLDEAAAALVSACGRIAAAAEASI</sequence>
<keyword evidence="2" id="KW-1185">Reference proteome</keyword>
<reference evidence="1 2" key="1">
    <citation type="submission" date="2021-01" db="EMBL/GenBank/DDBJ databases">
        <title>Whole genome shotgun sequence of Microbispora corallina NBRC 16416.</title>
        <authorList>
            <person name="Komaki H."/>
            <person name="Tamura T."/>
        </authorList>
    </citation>
    <scope>NUCLEOTIDE SEQUENCE [LARGE SCALE GENOMIC DNA]</scope>
    <source>
        <strain evidence="1 2">NBRC 16416</strain>
    </source>
</reference>
<dbReference type="EMBL" id="BOOC01000024">
    <property type="protein sequence ID" value="GIH41701.1"/>
    <property type="molecule type" value="Genomic_DNA"/>
</dbReference>
<gene>
    <name evidence="1" type="ORF">Mco01_47010</name>
</gene>
<proteinExistence type="predicted"/>
<evidence type="ECO:0000313" key="1">
    <source>
        <dbReference type="EMBL" id="GIH41701.1"/>
    </source>
</evidence>
<organism evidence="1 2">
    <name type="scientific">Microbispora corallina</name>
    <dbReference type="NCBI Taxonomy" id="83302"/>
    <lineage>
        <taxon>Bacteria</taxon>
        <taxon>Bacillati</taxon>
        <taxon>Actinomycetota</taxon>
        <taxon>Actinomycetes</taxon>
        <taxon>Streptosporangiales</taxon>
        <taxon>Streptosporangiaceae</taxon>
        <taxon>Microbispora</taxon>
    </lineage>
</organism>
<dbReference type="SUPFAM" id="SSF56112">
    <property type="entry name" value="Protein kinase-like (PK-like)"/>
    <property type="match status" value="1"/>
</dbReference>
<accession>A0ABQ4G3Q2</accession>
<evidence type="ECO:0000313" key="2">
    <source>
        <dbReference type="Proteomes" id="UP000603904"/>
    </source>
</evidence>
<dbReference type="RefSeq" id="WP_204059031.1">
    <property type="nucleotide sequence ID" value="NZ_BAAAGP010000024.1"/>
</dbReference>
<dbReference type="InterPro" id="IPR011009">
    <property type="entry name" value="Kinase-like_dom_sf"/>
</dbReference>
<comment type="caution">
    <text evidence="1">The sequence shown here is derived from an EMBL/GenBank/DDBJ whole genome shotgun (WGS) entry which is preliminary data.</text>
</comment>
<protein>
    <submittedName>
        <fullName evidence="1">Aminoglycoside phosphotransferase</fullName>
    </submittedName>
</protein>
<name>A0ABQ4G3Q2_9ACTN</name>